<protein>
    <submittedName>
        <fullName evidence="2">Glycosyltransferase</fullName>
        <ecNumber evidence="2">2.4.-.-</ecNumber>
    </submittedName>
</protein>
<evidence type="ECO:0000313" key="2">
    <source>
        <dbReference type="EMBL" id="MFC3969640.1"/>
    </source>
</evidence>
<reference evidence="3" key="1">
    <citation type="journal article" date="2019" name="Int. J. Syst. Evol. Microbiol.">
        <title>The Global Catalogue of Microorganisms (GCM) 10K type strain sequencing project: providing services to taxonomists for standard genome sequencing and annotation.</title>
        <authorList>
            <consortium name="The Broad Institute Genomics Platform"/>
            <consortium name="The Broad Institute Genome Sequencing Center for Infectious Disease"/>
            <person name="Wu L."/>
            <person name="Ma J."/>
        </authorList>
    </citation>
    <scope>NUCLEOTIDE SEQUENCE [LARGE SCALE GENOMIC DNA]</scope>
    <source>
        <strain evidence="3">TBRC 5781</strain>
    </source>
</reference>
<feature type="domain" description="Spore protein YkvP/CgeB glycosyl transferase-like" evidence="1">
    <location>
        <begin position="204"/>
        <end position="354"/>
    </location>
</feature>
<organism evidence="2 3">
    <name type="scientific">Rhizobium lemnae</name>
    <dbReference type="NCBI Taxonomy" id="1214924"/>
    <lineage>
        <taxon>Bacteria</taxon>
        <taxon>Pseudomonadati</taxon>
        <taxon>Pseudomonadota</taxon>
        <taxon>Alphaproteobacteria</taxon>
        <taxon>Hyphomicrobiales</taxon>
        <taxon>Rhizobiaceae</taxon>
        <taxon>Rhizobium/Agrobacterium group</taxon>
        <taxon>Rhizobium</taxon>
    </lineage>
</organism>
<proteinExistence type="predicted"/>
<keyword evidence="2" id="KW-0808">Transferase</keyword>
<evidence type="ECO:0000313" key="3">
    <source>
        <dbReference type="Proteomes" id="UP001595697"/>
    </source>
</evidence>
<gene>
    <name evidence="2" type="ORF">ACFOVS_16120</name>
</gene>
<evidence type="ECO:0000259" key="1">
    <source>
        <dbReference type="Pfam" id="PF13524"/>
    </source>
</evidence>
<accession>A0ABV8ECA9</accession>
<dbReference type="GO" id="GO:0016757">
    <property type="term" value="F:glycosyltransferase activity"/>
    <property type="evidence" value="ECO:0007669"/>
    <property type="project" value="UniProtKB-KW"/>
</dbReference>
<dbReference type="Gene3D" id="3.40.50.2000">
    <property type="entry name" value="Glycogen Phosphorylase B"/>
    <property type="match status" value="1"/>
</dbReference>
<name>A0ABV8ECA9_9HYPH</name>
<dbReference type="SUPFAM" id="SSF53756">
    <property type="entry name" value="UDP-Glycosyltransferase/glycogen phosphorylase"/>
    <property type="match status" value="1"/>
</dbReference>
<keyword evidence="3" id="KW-1185">Reference proteome</keyword>
<dbReference type="Pfam" id="PF13524">
    <property type="entry name" value="Glyco_trans_1_2"/>
    <property type="match status" value="1"/>
</dbReference>
<sequence length="376" mass="41919">MKFVFYTHSLISDWNHGNAHFLRGIMRDLIRRGHQAVALEPLESWSRNNLVQDQGAAALNDFATQFPELDAEIYDAGFSHETALADADVVIVHEWTDPAIVAEIGRIRASGNAFTLLFHDTHHRAVSSAGDIAGLNLAEYDGILAFGETLRQRYLKAGWGSTVFTWHEAADDTLFRPIPEAHKTGDLIWVGNWGDDERSAEIVEFLVEPAKALQLKTLVHGVRYPDHAKKSLKDANITFGGWIANAKVPFAFAQHRVTVHIPRRPYVQNLPGIPTIRPFEALACAIPLVSAPWDDTEHLFRPGKDYLTARDGVEMTARLREVLSDADLAQSLASSGRETVLARHTCRHRVDELLTILAHCGTHRVIRKIVSQEAAE</sequence>
<comment type="caution">
    <text evidence="2">The sequence shown here is derived from an EMBL/GenBank/DDBJ whole genome shotgun (WGS) entry which is preliminary data.</text>
</comment>
<dbReference type="EC" id="2.4.-.-" evidence="2"/>
<dbReference type="RefSeq" id="WP_247259675.1">
    <property type="nucleotide sequence ID" value="NZ_JALJQZ010000004.1"/>
</dbReference>
<keyword evidence="2" id="KW-0328">Glycosyltransferase</keyword>
<dbReference type="Proteomes" id="UP001595697">
    <property type="component" value="Unassembled WGS sequence"/>
</dbReference>
<dbReference type="EMBL" id="JBHSBD010000067">
    <property type="protein sequence ID" value="MFC3969640.1"/>
    <property type="molecule type" value="Genomic_DNA"/>
</dbReference>
<dbReference type="InterPro" id="IPR055259">
    <property type="entry name" value="YkvP/CgeB_Glyco_trans-like"/>
</dbReference>